<evidence type="ECO:0000259" key="2">
    <source>
        <dbReference type="Pfam" id="PF04945"/>
    </source>
</evidence>
<keyword evidence="4" id="KW-1185">Reference proteome</keyword>
<dbReference type="AlphaFoldDB" id="A0A2Z2NG30"/>
<dbReference type="InterPro" id="IPR007029">
    <property type="entry name" value="YHS_dom"/>
</dbReference>
<protein>
    <recommendedName>
        <fullName evidence="2">YHS domain-containing protein</fullName>
    </recommendedName>
</protein>
<evidence type="ECO:0000313" key="3">
    <source>
        <dbReference type="EMBL" id="ASJ70202.1"/>
    </source>
</evidence>
<dbReference type="EMBL" id="CP018632">
    <property type="protein sequence ID" value="ASJ70202.1"/>
    <property type="molecule type" value="Genomic_DNA"/>
</dbReference>
<name>A0A2Z2NG30_9GAMM</name>
<dbReference type="RefSeq" id="WP_205737843.1">
    <property type="nucleotide sequence ID" value="NZ_CP018632.1"/>
</dbReference>
<dbReference type="NCBIfam" id="NF041384">
    <property type="entry name" value="YHS_seleno_dom"/>
    <property type="match status" value="1"/>
</dbReference>
<feature type="signal peptide" evidence="1">
    <location>
        <begin position="1"/>
        <end position="23"/>
    </location>
</feature>
<keyword evidence="1" id="KW-0732">Signal</keyword>
<accession>A0A2Z2NG30</accession>
<evidence type="ECO:0000313" key="4">
    <source>
        <dbReference type="Proteomes" id="UP000250079"/>
    </source>
</evidence>
<sequence>MPKARLLITTVMLLLFTLGNTWAAERINTLEKQGLFSYQPNGIAIRGYDTVAYFTQGKPLEGKKQFVTEWQGATWRFASQEHLDLFKSEPEKYAPQYGGYCAYGVAQSNLVKIEPDQWTIYDDKLYLNYNAKLNEEWKQDIPGFIKTGDELFESLLKTQ</sequence>
<organism evidence="3 4">
    <name type="scientific">Granulosicoccus antarcticus IMCC3135</name>
    <dbReference type="NCBI Taxonomy" id="1192854"/>
    <lineage>
        <taxon>Bacteria</taxon>
        <taxon>Pseudomonadati</taxon>
        <taxon>Pseudomonadota</taxon>
        <taxon>Gammaproteobacteria</taxon>
        <taxon>Chromatiales</taxon>
        <taxon>Granulosicoccaceae</taxon>
        <taxon>Granulosicoccus</taxon>
    </lineage>
</organism>
<reference evidence="3 4" key="1">
    <citation type="submission" date="2016-12" db="EMBL/GenBank/DDBJ databases">
        <authorList>
            <person name="Song W.-J."/>
            <person name="Kurnit D.M."/>
        </authorList>
    </citation>
    <scope>NUCLEOTIDE SEQUENCE [LARGE SCALE GENOMIC DNA]</scope>
    <source>
        <strain evidence="3 4">IMCC3135</strain>
    </source>
</reference>
<proteinExistence type="predicted"/>
<dbReference type="KEGG" id="gai:IMCC3135_00380"/>
<dbReference type="Pfam" id="PF04945">
    <property type="entry name" value="YHS"/>
    <property type="match status" value="1"/>
</dbReference>
<feature type="domain" description="YHS" evidence="2">
    <location>
        <begin position="51"/>
        <end position="97"/>
    </location>
</feature>
<gene>
    <name evidence="3" type="ORF">IMCC3135_00380</name>
</gene>
<evidence type="ECO:0000256" key="1">
    <source>
        <dbReference type="SAM" id="SignalP"/>
    </source>
</evidence>
<feature type="chain" id="PRO_5016462253" description="YHS domain-containing protein" evidence="1">
    <location>
        <begin position="24"/>
        <end position="159"/>
    </location>
</feature>
<dbReference type="Proteomes" id="UP000250079">
    <property type="component" value="Chromosome"/>
</dbReference>